<dbReference type="EC" id="2.7.13.3" evidence="3"/>
<dbReference type="PROSITE" id="PS50109">
    <property type="entry name" value="HIS_KIN"/>
    <property type="match status" value="1"/>
</dbReference>
<evidence type="ECO:0000256" key="14">
    <source>
        <dbReference type="ARBA" id="ARBA00023136"/>
    </source>
</evidence>
<evidence type="ECO:0000256" key="1">
    <source>
        <dbReference type="ARBA" id="ARBA00000085"/>
    </source>
</evidence>
<evidence type="ECO:0000256" key="11">
    <source>
        <dbReference type="ARBA" id="ARBA00022840"/>
    </source>
</evidence>
<organism evidence="18 19">
    <name type="scientific">Stenotrophomonas lacuserhaii</name>
    <dbReference type="NCBI Taxonomy" id="2760084"/>
    <lineage>
        <taxon>Bacteria</taxon>
        <taxon>Pseudomonadati</taxon>
        <taxon>Pseudomonadota</taxon>
        <taxon>Gammaproteobacteria</taxon>
        <taxon>Lysobacterales</taxon>
        <taxon>Lysobacteraceae</taxon>
        <taxon>Stenotrophomonas</taxon>
    </lineage>
</organism>
<evidence type="ECO:0000256" key="13">
    <source>
        <dbReference type="ARBA" id="ARBA00023012"/>
    </source>
</evidence>
<dbReference type="PRINTS" id="PR00344">
    <property type="entry name" value="BCTRLSENSOR"/>
</dbReference>
<dbReference type="EMBL" id="JACSQS010000005">
    <property type="protein sequence ID" value="MBD7953968.1"/>
    <property type="molecule type" value="Genomic_DNA"/>
</dbReference>
<dbReference type="SMART" id="SM00304">
    <property type="entry name" value="HAMP"/>
    <property type="match status" value="1"/>
</dbReference>
<dbReference type="PANTHER" id="PTHR44936">
    <property type="entry name" value="SENSOR PROTEIN CREC"/>
    <property type="match status" value="1"/>
</dbReference>
<dbReference type="InterPro" id="IPR003660">
    <property type="entry name" value="HAMP_dom"/>
</dbReference>
<dbReference type="Proteomes" id="UP000636938">
    <property type="component" value="Unassembled WGS sequence"/>
</dbReference>
<evidence type="ECO:0000256" key="4">
    <source>
        <dbReference type="ARBA" id="ARBA00022475"/>
    </source>
</evidence>
<dbReference type="Gene3D" id="3.30.565.10">
    <property type="entry name" value="Histidine kinase-like ATPase, C-terminal domain"/>
    <property type="match status" value="1"/>
</dbReference>
<dbReference type="InterPro" id="IPR050980">
    <property type="entry name" value="2C_sensor_his_kinase"/>
</dbReference>
<evidence type="ECO:0000313" key="19">
    <source>
        <dbReference type="Proteomes" id="UP000636938"/>
    </source>
</evidence>
<keyword evidence="7" id="KW-0808">Transferase</keyword>
<evidence type="ECO:0000256" key="7">
    <source>
        <dbReference type="ARBA" id="ARBA00022679"/>
    </source>
</evidence>
<evidence type="ECO:0000256" key="12">
    <source>
        <dbReference type="ARBA" id="ARBA00022989"/>
    </source>
</evidence>
<dbReference type="SUPFAM" id="SSF47384">
    <property type="entry name" value="Homodimeric domain of signal transducing histidine kinase"/>
    <property type="match status" value="1"/>
</dbReference>
<keyword evidence="4" id="KW-1003">Cell membrane</keyword>
<keyword evidence="5" id="KW-0997">Cell inner membrane</keyword>
<protein>
    <recommendedName>
        <fullName evidence="3">histidine kinase</fullName>
        <ecNumber evidence="3">2.7.13.3</ecNumber>
    </recommendedName>
</protein>
<dbReference type="InterPro" id="IPR003594">
    <property type="entry name" value="HATPase_dom"/>
</dbReference>
<feature type="compositionally biased region" description="Basic and acidic residues" evidence="15">
    <location>
        <begin position="131"/>
        <end position="146"/>
    </location>
</feature>
<proteinExistence type="predicted"/>
<gene>
    <name evidence="18" type="ORF">H9654_07065</name>
</gene>
<feature type="domain" description="Histidine kinase" evidence="16">
    <location>
        <begin position="264"/>
        <end position="463"/>
    </location>
</feature>
<dbReference type="SUPFAM" id="SSF55874">
    <property type="entry name" value="ATPase domain of HSP90 chaperone/DNA topoisomerase II/histidine kinase"/>
    <property type="match status" value="1"/>
</dbReference>
<dbReference type="GO" id="GO:0005524">
    <property type="term" value="F:ATP binding"/>
    <property type="evidence" value="ECO:0007669"/>
    <property type="project" value="UniProtKB-KW"/>
</dbReference>
<evidence type="ECO:0000256" key="6">
    <source>
        <dbReference type="ARBA" id="ARBA00022553"/>
    </source>
</evidence>
<dbReference type="CDD" id="cd06225">
    <property type="entry name" value="HAMP"/>
    <property type="match status" value="1"/>
</dbReference>
<evidence type="ECO:0000256" key="10">
    <source>
        <dbReference type="ARBA" id="ARBA00022777"/>
    </source>
</evidence>
<keyword evidence="8" id="KW-0812">Transmembrane</keyword>
<keyword evidence="19" id="KW-1185">Reference proteome</keyword>
<keyword evidence="9" id="KW-0547">Nucleotide-binding</keyword>
<sequence>MSRLRRFLSSMVGRLFVILLLGMGVAAIGATLLAGAKRQQEFERQNLTRIADRLQGYVNLLDGNPELRERLLAAGGPSVRVLLPGARQGRADSALMDVLAARPGPVASASVHFTSFRACLPRMEDLLPPPQDKDKHRNRPPRERDPAFIPPRCRAVQLTLSDGTALALALESPAVAHNGVLAVDPLFLSLLVLAIAVLAYAVARMASAPLQRLASAAQELGQDLHREPMPVTGPLEVQRAAEAFNAMQQQLQRHLAERTHMLAAITHDLQTPVTRLRLRLENVEDEALRERLVADLAAMQALIREGLELARSAESAEQRAPLDLDSLLESLVEDAVEAGADARFDGGCGAVLMLRPLAMRRLFSNLLDNALMYGQSASVRAERDGKGVRVRISDQGPGLADDELRSVFDPFVRLETSRSRETGGAGLGLTIARALAGKDGARVSLENRAGGGLDAVVYWPAPVMAASRGGA</sequence>
<comment type="caution">
    <text evidence="18">The sequence shown here is derived from an EMBL/GenBank/DDBJ whole genome shotgun (WGS) entry which is preliminary data.</text>
</comment>
<dbReference type="Gene3D" id="1.10.287.130">
    <property type="match status" value="1"/>
</dbReference>
<evidence type="ECO:0000256" key="8">
    <source>
        <dbReference type="ARBA" id="ARBA00022692"/>
    </source>
</evidence>
<dbReference type="CDD" id="cd00082">
    <property type="entry name" value="HisKA"/>
    <property type="match status" value="1"/>
</dbReference>
<evidence type="ECO:0000256" key="2">
    <source>
        <dbReference type="ARBA" id="ARBA00004429"/>
    </source>
</evidence>
<feature type="region of interest" description="Disordered" evidence="15">
    <location>
        <begin position="124"/>
        <end position="148"/>
    </location>
</feature>
<keyword evidence="13" id="KW-0902">Two-component regulatory system</keyword>
<evidence type="ECO:0000256" key="9">
    <source>
        <dbReference type="ARBA" id="ARBA00022741"/>
    </source>
</evidence>
<dbReference type="InterPro" id="IPR036097">
    <property type="entry name" value="HisK_dim/P_sf"/>
</dbReference>
<dbReference type="AlphaFoldDB" id="A0A8X8FL83"/>
<dbReference type="InterPro" id="IPR004358">
    <property type="entry name" value="Sig_transdc_His_kin-like_C"/>
</dbReference>
<dbReference type="InterPro" id="IPR036890">
    <property type="entry name" value="HATPase_C_sf"/>
</dbReference>
<feature type="domain" description="HAMP" evidence="17">
    <location>
        <begin position="204"/>
        <end position="256"/>
    </location>
</feature>
<dbReference type="PANTHER" id="PTHR44936:SF5">
    <property type="entry name" value="SENSOR HISTIDINE KINASE ENVZ"/>
    <property type="match status" value="1"/>
</dbReference>
<dbReference type="GO" id="GO:0005886">
    <property type="term" value="C:plasma membrane"/>
    <property type="evidence" value="ECO:0007669"/>
    <property type="project" value="UniProtKB-SubCell"/>
</dbReference>
<dbReference type="Pfam" id="PF02518">
    <property type="entry name" value="HATPase_c"/>
    <property type="match status" value="1"/>
</dbReference>
<evidence type="ECO:0000259" key="16">
    <source>
        <dbReference type="PROSITE" id="PS50109"/>
    </source>
</evidence>
<evidence type="ECO:0000313" key="18">
    <source>
        <dbReference type="EMBL" id="MBD7953968.1"/>
    </source>
</evidence>
<reference evidence="18 19" key="1">
    <citation type="submission" date="2020-08" db="EMBL/GenBank/DDBJ databases">
        <title>A Genomic Blueprint of the Chicken Gut Microbiome.</title>
        <authorList>
            <person name="Gilroy R."/>
            <person name="Ravi A."/>
            <person name="Getino M."/>
            <person name="Pursley I."/>
            <person name="Horton D.L."/>
            <person name="Alikhan N.-F."/>
            <person name="Baker D."/>
            <person name="Gharbi K."/>
            <person name="Hall N."/>
            <person name="Watson M."/>
            <person name="Adriaenssens E.M."/>
            <person name="Foster-Nyarko E."/>
            <person name="Jarju S."/>
            <person name="Secka A."/>
            <person name="Antonio M."/>
            <person name="Oren A."/>
            <person name="Chaudhuri R."/>
            <person name="La Ragione R.M."/>
            <person name="Hildebrand F."/>
            <person name="Pallen M.J."/>
        </authorList>
    </citation>
    <scope>NUCLEOTIDE SEQUENCE [LARGE SCALE GENOMIC DNA]</scope>
    <source>
        <strain evidence="18 19">Sa5BUN4</strain>
    </source>
</reference>
<dbReference type="SMART" id="SM00387">
    <property type="entry name" value="HATPase_c"/>
    <property type="match status" value="1"/>
</dbReference>
<name>A0A8X8FL83_9GAMM</name>
<dbReference type="Pfam" id="PF00672">
    <property type="entry name" value="HAMP"/>
    <property type="match status" value="1"/>
</dbReference>
<dbReference type="InterPro" id="IPR005467">
    <property type="entry name" value="His_kinase_dom"/>
</dbReference>
<comment type="subcellular location">
    <subcellularLocation>
        <location evidence="2">Cell inner membrane</location>
        <topology evidence="2">Multi-pass membrane protein</topology>
    </subcellularLocation>
</comment>
<dbReference type="InterPro" id="IPR003661">
    <property type="entry name" value="HisK_dim/P_dom"/>
</dbReference>
<evidence type="ECO:0000256" key="15">
    <source>
        <dbReference type="SAM" id="MobiDB-lite"/>
    </source>
</evidence>
<keyword evidence="11" id="KW-0067">ATP-binding</keyword>
<dbReference type="SMART" id="SM00388">
    <property type="entry name" value="HisKA"/>
    <property type="match status" value="1"/>
</dbReference>
<evidence type="ECO:0000256" key="5">
    <source>
        <dbReference type="ARBA" id="ARBA00022519"/>
    </source>
</evidence>
<comment type="catalytic activity">
    <reaction evidence="1">
        <text>ATP + protein L-histidine = ADP + protein N-phospho-L-histidine.</text>
        <dbReference type="EC" id="2.7.13.3"/>
    </reaction>
</comment>
<evidence type="ECO:0000256" key="3">
    <source>
        <dbReference type="ARBA" id="ARBA00012438"/>
    </source>
</evidence>
<accession>A0A8X8FL83</accession>
<evidence type="ECO:0000259" key="17">
    <source>
        <dbReference type="PROSITE" id="PS50885"/>
    </source>
</evidence>
<dbReference type="RefSeq" id="WP_191770090.1">
    <property type="nucleotide sequence ID" value="NZ_JACSQS010000005.1"/>
</dbReference>
<keyword evidence="12" id="KW-1133">Transmembrane helix</keyword>
<keyword evidence="14" id="KW-0472">Membrane</keyword>
<keyword evidence="6" id="KW-0597">Phosphoprotein</keyword>
<dbReference type="GO" id="GO:0000155">
    <property type="term" value="F:phosphorelay sensor kinase activity"/>
    <property type="evidence" value="ECO:0007669"/>
    <property type="project" value="InterPro"/>
</dbReference>
<keyword evidence="10" id="KW-0418">Kinase</keyword>
<dbReference type="PROSITE" id="PS50885">
    <property type="entry name" value="HAMP"/>
    <property type="match status" value="1"/>
</dbReference>